<comment type="caution">
    <text evidence="3">The sequence shown here is derived from an EMBL/GenBank/DDBJ whole genome shotgun (WGS) entry which is preliminary data.</text>
</comment>
<evidence type="ECO:0000256" key="1">
    <source>
        <dbReference type="ARBA" id="ARBA00022679"/>
    </source>
</evidence>
<name>A0A255H1X3_9ACTN</name>
<dbReference type="EMBL" id="NMVQ01000013">
    <property type="protein sequence ID" value="OYO21659.1"/>
    <property type="molecule type" value="Genomic_DNA"/>
</dbReference>
<reference evidence="3 4" key="1">
    <citation type="submission" date="2017-07" db="EMBL/GenBank/DDBJ databases">
        <title>Draft whole genome sequences of clinical Proprionibacteriaceae strains.</title>
        <authorList>
            <person name="Bernier A.-M."/>
            <person name="Bernard K."/>
            <person name="Domingo M.-C."/>
        </authorList>
    </citation>
    <scope>NUCLEOTIDE SEQUENCE [LARGE SCALE GENOMIC DNA]</scope>
    <source>
        <strain evidence="3 4">NML 130396</strain>
    </source>
</reference>
<proteinExistence type="predicted"/>
<dbReference type="Gene3D" id="3.40.630.30">
    <property type="match status" value="1"/>
</dbReference>
<dbReference type="PROSITE" id="PS51186">
    <property type="entry name" value="GNAT"/>
    <property type="match status" value="1"/>
</dbReference>
<organism evidence="3 4">
    <name type="scientific">Enemella dayhoffiae</name>
    <dbReference type="NCBI Taxonomy" id="2016507"/>
    <lineage>
        <taxon>Bacteria</taxon>
        <taxon>Bacillati</taxon>
        <taxon>Actinomycetota</taxon>
        <taxon>Actinomycetes</taxon>
        <taxon>Propionibacteriales</taxon>
        <taxon>Propionibacteriaceae</taxon>
        <taxon>Enemella</taxon>
    </lineage>
</organism>
<dbReference type="InterPro" id="IPR016181">
    <property type="entry name" value="Acyl_CoA_acyltransferase"/>
</dbReference>
<dbReference type="PANTHER" id="PTHR13947">
    <property type="entry name" value="GNAT FAMILY N-ACETYLTRANSFERASE"/>
    <property type="match status" value="1"/>
</dbReference>
<dbReference type="OrthoDB" id="273614at2"/>
<accession>A0A255H1X3</accession>
<protein>
    <submittedName>
        <fullName evidence="3">GNAT family N-acetyltransferase</fullName>
    </submittedName>
</protein>
<dbReference type="SUPFAM" id="SSF55729">
    <property type="entry name" value="Acyl-CoA N-acyltransferases (Nat)"/>
    <property type="match status" value="1"/>
</dbReference>
<keyword evidence="4" id="KW-1185">Reference proteome</keyword>
<evidence type="ECO:0000313" key="3">
    <source>
        <dbReference type="EMBL" id="OYO21659.1"/>
    </source>
</evidence>
<dbReference type="CDD" id="cd04301">
    <property type="entry name" value="NAT_SF"/>
    <property type="match status" value="1"/>
</dbReference>
<dbReference type="GO" id="GO:0008080">
    <property type="term" value="F:N-acetyltransferase activity"/>
    <property type="evidence" value="ECO:0007669"/>
    <property type="project" value="InterPro"/>
</dbReference>
<gene>
    <name evidence="3" type="ORF">CGZ93_09930</name>
</gene>
<dbReference type="InterPro" id="IPR000182">
    <property type="entry name" value="GNAT_dom"/>
</dbReference>
<evidence type="ECO:0000259" key="2">
    <source>
        <dbReference type="PROSITE" id="PS51186"/>
    </source>
</evidence>
<sequence length="134" mass="14373">MPPEQEYWRMLRDVAGRAAGSEVWVAVDADGSLLGTVTWCGPGSPHRQISRDGEAEFRMLAVAPAAQGRGVGGLLLAAVLDRARADGCSAVVLCSAGWMTAAHRMYARAGFRRTPELDWTPAPGIHLQSFRLAL</sequence>
<keyword evidence="1 3" id="KW-0808">Transferase</keyword>
<dbReference type="Pfam" id="PF00583">
    <property type="entry name" value="Acetyltransf_1"/>
    <property type="match status" value="1"/>
</dbReference>
<dbReference type="InterPro" id="IPR050769">
    <property type="entry name" value="NAT_camello-type"/>
</dbReference>
<dbReference type="AlphaFoldDB" id="A0A255H1X3"/>
<feature type="domain" description="N-acetyltransferase" evidence="2">
    <location>
        <begin position="1"/>
        <end position="134"/>
    </location>
</feature>
<evidence type="ECO:0000313" key="4">
    <source>
        <dbReference type="Proteomes" id="UP000216311"/>
    </source>
</evidence>
<dbReference type="Proteomes" id="UP000216311">
    <property type="component" value="Unassembled WGS sequence"/>
</dbReference>
<dbReference type="PANTHER" id="PTHR13947:SF37">
    <property type="entry name" value="LD18367P"/>
    <property type="match status" value="1"/>
</dbReference>